<accession>A0A8T2IJT6</accession>
<dbReference type="EMBL" id="JAACNH010000627">
    <property type="protein sequence ID" value="KAG8430801.1"/>
    <property type="molecule type" value="Genomic_DNA"/>
</dbReference>
<dbReference type="Proteomes" id="UP000812440">
    <property type="component" value="Unassembled WGS sequence"/>
</dbReference>
<dbReference type="Pfam" id="PF15221">
    <property type="entry name" value="LEP503"/>
    <property type="match status" value="1"/>
</dbReference>
<proteinExistence type="predicted"/>
<evidence type="ECO:0008006" key="3">
    <source>
        <dbReference type="Google" id="ProtNLM"/>
    </source>
</evidence>
<reference evidence="1" key="1">
    <citation type="thesis" date="2020" institute="ProQuest LLC" country="789 East Eisenhower Parkway, Ann Arbor, MI, USA">
        <title>Comparative Genomics and Chromosome Evolution.</title>
        <authorList>
            <person name="Mudd A.B."/>
        </authorList>
    </citation>
    <scope>NUCLEOTIDE SEQUENCE</scope>
    <source>
        <strain evidence="1">Female2</strain>
        <tissue evidence="1">Blood</tissue>
    </source>
</reference>
<dbReference type="OrthoDB" id="8727558at2759"/>
<keyword evidence="2" id="KW-1185">Reference proteome</keyword>
<dbReference type="AlphaFoldDB" id="A0A8T2IJT6"/>
<name>A0A8T2IJT6_9PIPI</name>
<comment type="caution">
    <text evidence="1">The sequence shown here is derived from an EMBL/GenBank/DDBJ whole genome shotgun (WGS) entry which is preliminary data.</text>
</comment>
<dbReference type="PANTHER" id="PTHR16968">
    <property type="entry name" value="LENS EPITHELIAL CELL PROTEIN LEP503"/>
    <property type="match status" value="1"/>
</dbReference>
<sequence>MIPLKGFWSILSGLFQAEPHRPMVGPAPSFPGYNLRSMTLPFLRSQKPLGVNLGFSFLKTLKECFYFLLCCWCIKELLD</sequence>
<dbReference type="InterPro" id="IPR029194">
    <property type="entry name" value="LEP503"/>
</dbReference>
<evidence type="ECO:0000313" key="1">
    <source>
        <dbReference type="EMBL" id="KAG8430801.1"/>
    </source>
</evidence>
<evidence type="ECO:0000313" key="2">
    <source>
        <dbReference type="Proteomes" id="UP000812440"/>
    </source>
</evidence>
<gene>
    <name evidence="1" type="ORF">GDO86_019982</name>
</gene>
<dbReference type="PANTHER" id="PTHR16968:SF2">
    <property type="entry name" value="LENS EPITHELIAL CELL PROTEIN LEP503"/>
    <property type="match status" value="1"/>
</dbReference>
<organism evidence="1 2">
    <name type="scientific">Hymenochirus boettgeri</name>
    <name type="common">Congo dwarf clawed frog</name>
    <dbReference type="NCBI Taxonomy" id="247094"/>
    <lineage>
        <taxon>Eukaryota</taxon>
        <taxon>Metazoa</taxon>
        <taxon>Chordata</taxon>
        <taxon>Craniata</taxon>
        <taxon>Vertebrata</taxon>
        <taxon>Euteleostomi</taxon>
        <taxon>Amphibia</taxon>
        <taxon>Batrachia</taxon>
        <taxon>Anura</taxon>
        <taxon>Pipoidea</taxon>
        <taxon>Pipidae</taxon>
        <taxon>Pipinae</taxon>
        <taxon>Hymenochirus</taxon>
    </lineage>
</organism>
<protein>
    <recommendedName>
        <fullName evidence="3">Lens epithelial protein</fullName>
    </recommendedName>
</protein>